<dbReference type="HOGENOM" id="CLU_003175_1_0_1"/>
<dbReference type="InterPro" id="IPR055496">
    <property type="entry name" value="DUF7068"/>
</dbReference>
<dbReference type="Proteomes" id="UP000031186">
    <property type="component" value="Unassembled WGS sequence"/>
</dbReference>
<dbReference type="PANTHER" id="PTHR46312">
    <property type="entry name" value="NACHT DOMAIN-CONTAINING PROTEIN"/>
    <property type="match status" value="1"/>
</dbReference>
<comment type="caution">
    <text evidence="3">The sequence shown here is derived from an EMBL/GenBank/DDBJ whole genome shotgun (WGS) entry which is preliminary data.</text>
</comment>
<dbReference type="InterPro" id="IPR029058">
    <property type="entry name" value="AB_hydrolase_fold"/>
</dbReference>
<feature type="region of interest" description="Disordered" evidence="1">
    <location>
        <begin position="1524"/>
        <end position="1546"/>
    </location>
</feature>
<dbReference type="PANTHER" id="PTHR46312:SF2">
    <property type="entry name" value="NUCLEOTIDE-BINDING OLIGOMERIZATION DOMAIN-CONTAINING PROTEIN 2-LIKE"/>
    <property type="match status" value="1"/>
</dbReference>
<dbReference type="SUPFAM" id="SSF48371">
    <property type="entry name" value="ARM repeat"/>
    <property type="match status" value="1"/>
</dbReference>
<dbReference type="Pfam" id="PF23238">
    <property type="entry name" value="DUF7068"/>
    <property type="match status" value="1"/>
</dbReference>
<dbReference type="OrthoDB" id="427518at2759"/>
<name>A0A0B4FRZ3_METAF</name>
<organism evidence="3 4">
    <name type="scientific">Metarhizium anisopliae (strain ARSEF 549)</name>
    <dbReference type="NCBI Taxonomy" id="3151832"/>
    <lineage>
        <taxon>Eukaryota</taxon>
        <taxon>Fungi</taxon>
        <taxon>Dikarya</taxon>
        <taxon>Ascomycota</taxon>
        <taxon>Pezizomycotina</taxon>
        <taxon>Sordariomycetes</taxon>
        <taxon>Hypocreomycetidae</taxon>
        <taxon>Hypocreales</taxon>
        <taxon>Clavicipitaceae</taxon>
        <taxon>Metarhizium</taxon>
    </lineage>
</organism>
<evidence type="ECO:0000313" key="3">
    <source>
        <dbReference type="EMBL" id="KID70492.1"/>
    </source>
</evidence>
<dbReference type="Gene3D" id="3.40.50.300">
    <property type="entry name" value="P-loop containing nucleotide triphosphate hydrolases"/>
    <property type="match status" value="1"/>
</dbReference>
<dbReference type="VEuPathDB" id="FungiDB:MAN_00091"/>
<reference evidence="3 4" key="1">
    <citation type="journal article" date="2014" name="Proc. Natl. Acad. Sci. U.S.A.">
        <title>Trajectory and genomic determinants of fungal-pathogen speciation and host adaptation.</title>
        <authorList>
            <person name="Hu X."/>
            <person name="Xiao G."/>
            <person name="Zheng P."/>
            <person name="Shang Y."/>
            <person name="Su Y."/>
            <person name="Zhang X."/>
            <person name="Liu X."/>
            <person name="Zhan S."/>
            <person name="St Leger R.J."/>
            <person name="Wang C."/>
        </authorList>
    </citation>
    <scope>NUCLEOTIDE SEQUENCE [LARGE SCALE GENOMIC DNA]</scope>
    <source>
        <strain evidence="3 4">ARSEF 549</strain>
    </source>
</reference>
<dbReference type="PROSITE" id="PS50837">
    <property type="entry name" value="NACHT"/>
    <property type="match status" value="1"/>
</dbReference>
<feature type="non-terminal residue" evidence="3">
    <location>
        <position position="1"/>
    </location>
</feature>
<evidence type="ECO:0000256" key="1">
    <source>
        <dbReference type="SAM" id="MobiDB-lite"/>
    </source>
</evidence>
<dbReference type="InterPro" id="IPR007111">
    <property type="entry name" value="NACHT_NTPase"/>
</dbReference>
<dbReference type="InterPro" id="IPR027417">
    <property type="entry name" value="P-loop_NTPase"/>
</dbReference>
<dbReference type="InterPro" id="IPR016024">
    <property type="entry name" value="ARM-type_fold"/>
</dbReference>
<dbReference type="Pfam" id="PF13646">
    <property type="entry name" value="HEAT_2"/>
    <property type="match status" value="2"/>
</dbReference>
<dbReference type="SUPFAM" id="SSF53474">
    <property type="entry name" value="alpha/beta-Hydrolases"/>
    <property type="match status" value="1"/>
</dbReference>
<feature type="domain" description="NACHT" evidence="2">
    <location>
        <begin position="396"/>
        <end position="532"/>
    </location>
</feature>
<protein>
    <submittedName>
        <fullName evidence="3">Nacht nucleoside triphosphatase</fullName>
    </submittedName>
</protein>
<dbReference type="Pfam" id="PF05729">
    <property type="entry name" value="NACHT"/>
    <property type="match status" value="1"/>
</dbReference>
<proteinExistence type="predicted"/>
<dbReference type="EMBL" id="AZNF01000001">
    <property type="protein sequence ID" value="KID70492.1"/>
    <property type="molecule type" value="Genomic_DNA"/>
</dbReference>
<dbReference type="Gene3D" id="1.25.10.10">
    <property type="entry name" value="Leucine-rich Repeat Variant"/>
    <property type="match status" value="2"/>
</dbReference>
<evidence type="ECO:0000313" key="4">
    <source>
        <dbReference type="Proteomes" id="UP000031186"/>
    </source>
</evidence>
<evidence type="ECO:0000259" key="2">
    <source>
        <dbReference type="PROSITE" id="PS50837"/>
    </source>
</evidence>
<keyword evidence="4" id="KW-1185">Reference proteome</keyword>
<gene>
    <name evidence="3" type="ORF">MAN_00091</name>
</gene>
<sequence>MASSHENKTVLFRANPATRDADADLDIIAIHGLDTQSPGTWNYSKSTGKDVNWLLDENMLAATVQGARIFTCNWPAELLQKPDTIATTLEESARHLLNSLTLHMAEGRRETPRRPRRPILFIASCLGGIILIKALARDPKLGSDERDLTALRKATRGIVFLATPFRGTSFKEIPEFVLPLWAWLGGRSVSALIDCTREPPSHLNELVRDFEELQSKHDIHAEYFWEGEKTNLLRKVWLCWVFSPYLRIVWIVLVHKDSATLIGGREQRLKRPHVLMNKFSGPGCEDYSTVAKTIEEMAVKIREGSLLDRSDRMIKERYFKSGKLEIKRLSGDSLAMESCYINLAVVEKAGDGRGADDSVSFSLLNRQKVKTPEKACQVDLSKIFDAQQNKGGKQPRRILIQGRAGVGKTTLCKKMVHDFYTPETELHCSWTRLFDRLLWVPLRNLKLGNTRDTPGYNLEKLLSHEFFSRPTSEPEFARELSESMTAVADRTLFLLDGLDEILHDLSSSGDMYAFVQELLSQPNVIITSRPSAAGLSRGVSPPDLELETVGFYPDQVDEYVRMAFTDTHKVEQVRNFLEQHWLIQGLVRIPIQLDALCYTWNDRLETVPDTMTSMYELIELKLWKKDVVHRLGLRREDNEQPLSEDDLQSVGREYVEKRVSKEMSLLEGLAFSGLINNIIDFQETHVKRIAGNFCAGVLYSKICRDVSFLRSSDSSVAAADQRHHFIHLTFQEYFAARYFVKQWKSKRNLVTIRFKNEARSNPVDMSVEDFVRDEKYNASYDIFWRFVAGLLGGNDDQICDFFCMVQNEPRDLLGPVHQRLVIHCLSEMSLPKVPKFQKLYQQLECEAKQWLSLELRVNYRSRLAAEMEFPDKILAEAFEAKSEEGFRELKSSLYNSLHGRPVLPLAVMDHMTSCLVNSEKDRGSALHLLRYAPGSPSQKMIRAMVNLLKDDDNEVRHDATHILSEQSALPQDVVQAIVRLATGLGPDKNLRLRALRILQKQTTLPQDVLQSLVDLLKDDDDYDMEVVQILGAQSALPQEVVKALASLLKDPVNKVRKRAIWALGKQTALPQYVVQALVNLLHDSDNAVCLRAVSALYKHSCLSQDVLEALTKMLQSPDKRVLLSGAEDLLKKVAAVLLSRAAPSDDVFQAVIDVLKNGPKITQQSIARSLRHPGVSTTKVIQMMAHAKNHPDAFVREAAAWAMGRQRQHGEVLPEEFTLALEYLLKDSAKSVRIAALIVLTHARGPWRLGLQEELAKVAVDSLTDSEEQVRNSVAFYVTFPGIQLVGLSEEVVQAMANLLEDPNTDMRRRAVRSLNFDNVGRTLPTTVLQRMTCLLEDHDQLIRQSAVYSLTSHKALPKEVLQALALTLHNPTPERRAQAARILSGQVELPFDVLQAMANLLKFPEDTPSNNDTPSDNAAMTAFDHLAALPDQSFCSNLAEMDDQCFTRLYREWLRRAFSDHSFIYEKNKVYHIHLPRGHEEIPVPQFQRAVQAAQKALNIPNIKPLSVKDSYQQLTCQVEQDEAAHMAEANIRGPPSAPQSEKQP</sequence>
<accession>A0A0B4FRZ3</accession>
<dbReference type="SUPFAM" id="SSF52540">
    <property type="entry name" value="P-loop containing nucleoside triphosphate hydrolases"/>
    <property type="match status" value="1"/>
</dbReference>
<dbReference type="InterPro" id="IPR011989">
    <property type="entry name" value="ARM-like"/>
</dbReference>